<dbReference type="GO" id="GO:0016020">
    <property type="term" value="C:membrane"/>
    <property type="evidence" value="ECO:0007669"/>
    <property type="project" value="UniProtKB-SubCell"/>
</dbReference>
<protein>
    <submittedName>
        <fullName evidence="7">Mechanosensitive ion channel family protein</fullName>
    </submittedName>
</protein>
<evidence type="ECO:0000256" key="1">
    <source>
        <dbReference type="ARBA" id="ARBA00004370"/>
    </source>
</evidence>
<dbReference type="PANTHER" id="PTHR30566:SF25">
    <property type="entry name" value="INNER MEMBRANE PROTEIN"/>
    <property type="match status" value="1"/>
</dbReference>
<evidence type="ECO:0000256" key="2">
    <source>
        <dbReference type="ARBA" id="ARBA00022692"/>
    </source>
</evidence>
<organism evidence="7 8">
    <name type="scientific">Ulvibacterium marinum</name>
    <dbReference type="NCBI Taxonomy" id="2419782"/>
    <lineage>
        <taxon>Bacteria</taxon>
        <taxon>Pseudomonadati</taxon>
        <taxon>Bacteroidota</taxon>
        <taxon>Flavobacteriia</taxon>
        <taxon>Flavobacteriales</taxon>
        <taxon>Flavobacteriaceae</taxon>
        <taxon>Ulvibacterium</taxon>
    </lineage>
</organism>
<comment type="subcellular location">
    <subcellularLocation>
        <location evidence="1">Membrane</location>
    </subcellularLocation>
</comment>
<evidence type="ECO:0000313" key="8">
    <source>
        <dbReference type="Proteomes" id="UP000276603"/>
    </source>
</evidence>
<dbReference type="PANTHER" id="PTHR30566">
    <property type="entry name" value="YNAI-RELATED MECHANOSENSITIVE ION CHANNEL"/>
    <property type="match status" value="1"/>
</dbReference>
<evidence type="ECO:0000256" key="4">
    <source>
        <dbReference type="ARBA" id="ARBA00023136"/>
    </source>
</evidence>
<dbReference type="GO" id="GO:0008381">
    <property type="term" value="F:mechanosensitive monoatomic ion channel activity"/>
    <property type="evidence" value="ECO:0007669"/>
    <property type="project" value="UniProtKB-ARBA"/>
</dbReference>
<evidence type="ECO:0000259" key="6">
    <source>
        <dbReference type="Pfam" id="PF00924"/>
    </source>
</evidence>
<feature type="transmembrane region" description="Helical" evidence="5">
    <location>
        <begin position="71"/>
        <end position="87"/>
    </location>
</feature>
<feature type="transmembrane region" description="Helical" evidence="5">
    <location>
        <begin position="99"/>
        <end position="120"/>
    </location>
</feature>
<dbReference type="InterPro" id="IPR010920">
    <property type="entry name" value="LSM_dom_sf"/>
</dbReference>
<evidence type="ECO:0000256" key="5">
    <source>
        <dbReference type="SAM" id="Phobius"/>
    </source>
</evidence>
<dbReference type="Proteomes" id="UP000276603">
    <property type="component" value="Unassembled WGS sequence"/>
</dbReference>
<keyword evidence="4 5" id="KW-0472">Membrane</keyword>
<keyword evidence="8" id="KW-1185">Reference proteome</keyword>
<dbReference type="AlphaFoldDB" id="A0A3B0C2E9"/>
<reference evidence="7 8" key="1">
    <citation type="submission" date="2018-10" db="EMBL/GenBank/DDBJ databases">
        <title>Ulvibacterium marinum gen. nov., sp. nov., a novel marine bacterium of the family Flavobacteriaceae, isolated from a culture of the green alga Ulva prolifera.</title>
        <authorList>
            <person name="Zhang Z."/>
        </authorList>
    </citation>
    <scope>NUCLEOTIDE SEQUENCE [LARGE SCALE GENOMIC DNA]</scope>
    <source>
        <strain evidence="7 8">CCMM003</strain>
    </source>
</reference>
<dbReference type="Pfam" id="PF00924">
    <property type="entry name" value="MS_channel_2nd"/>
    <property type="match status" value="1"/>
</dbReference>
<keyword evidence="2 5" id="KW-0812">Transmembrane</keyword>
<accession>A0A3B0C2E9</accession>
<feature type="domain" description="Mechanosensitive ion channel MscS" evidence="6">
    <location>
        <begin position="192"/>
        <end position="257"/>
    </location>
</feature>
<keyword evidence="3 5" id="KW-1133">Transmembrane helix</keyword>
<evidence type="ECO:0000313" key="7">
    <source>
        <dbReference type="EMBL" id="RKN80193.1"/>
    </source>
</evidence>
<gene>
    <name evidence="7" type="ORF">D7Z94_18320</name>
</gene>
<feature type="transmembrane region" description="Helical" evidence="5">
    <location>
        <begin position="170"/>
        <end position="189"/>
    </location>
</feature>
<dbReference type="Gene3D" id="2.30.30.60">
    <property type="match status" value="1"/>
</dbReference>
<dbReference type="InterPro" id="IPR006685">
    <property type="entry name" value="MscS_channel_2nd"/>
</dbReference>
<name>A0A3B0C2E9_9FLAO</name>
<dbReference type="InterPro" id="IPR023408">
    <property type="entry name" value="MscS_beta-dom_sf"/>
</dbReference>
<evidence type="ECO:0000256" key="3">
    <source>
        <dbReference type="ARBA" id="ARBA00022989"/>
    </source>
</evidence>
<feature type="transmembrane region" description="Helical" evidence="5">
    <location>
        <begin position="141"/>
        <end position="164"/>
    </location>
</feature>
<comment type="caution">
    <text evidence="7">The sequence shown here is derived from an EMBL/GenBank/DDBJ whole genome shotgun (WGS) entry which is preliminary data.</text>
</comment>
<dbReference type="SUPFAM" id="SSF50182">
    <property type="entry name" value="Sm-like ribonucleoproteins"/>
    <property type="match status" value="1"/>
</dbReference>
<sequence>MEYATGLLLQKINMASLLDKESWLAYIIVPTIAIGLGLLISWLGFAILRLYHKRQPSVFKEQLLQRLKRPIHFFIPLVFLVPVMAYFDPGILWEKLLEAIVIICLAWILVALLYSSEEVVKQKFALKDHKIASERKILTQLHFLKSIAVAIIITIAIASILWNIPSARQLGNTILTSAGVAGIIIGVAAQKSISNLIVGFQLAFTQALKIDDEVVIEGEFGTVEDITLTYVVIKTWDWRRLVLPLNYFNDKPFVNWTFNSRPLIATVYFHLDYTFPVDELRIKLMELLKGSSLWDKNKAELFLTEIDNRTMEVRADFSVKNATDAWNLRCKVREDLMVFIQNNYPEALPKLRGVDVAKKV</sequence>
<dbReference type="EMBL" id="RBCJ01000003">
    <property type="protein sequence ID" value="RKN80193.1"/>
    <property type="molecule type" value="Genomic_DNA"/>
</dbReference>
<feature type="transmembrane region" description="Helical" evidence="5">
    <location>
        <begin position="23"/>
        <end position="51"/>
    </location>
</feature>
<proteinExistence type="predicted"/>
<dbReference type="Gene3D" id="1.10.287.1260">
    <property type="match status" value="1"/>
</dbReference>